<evidence type="ECO:0000313" key="2">
    <source>
        <dbReference type="Proteomes" id="UP000008076"/>
    </source>
</evidence>
<dbReference type="VEuPathDB" id="AmoebaDB:EDI_198220"/>
<accession>B0EKP4</accession>
<protein>
    <submittedName>
        <fullName evidence="1">Uncharacterized protein</fullName>
    </submittedName>
</protein>
<dbReference type="GeneID" id="5883855"/>
<keyword evidence="2" id="KW-1185">Reference proteome</keyword>
<proteinExistence type="predicted"/>
<reference evidence="2" key="1">
    <citation type="submission" date="2007-12" db="EMBL/GenBank/DDBJ databases">
        <title>Annotation of Entamoeba dispar SAW760.</title>
        <authorList>
            <person name="Lorenzi H."/>
            <person name="Inman J."/>
            <person name="Schobel S."/>
            <person name="Amedeo P."/>
            <person name="Caler E."/>
        </authorList>
    </citation>
    <scope>NUCLEOTIDE SEQUENCE [LARGE SCALE GENOMIC DNA]</scope>
    <source>
        <strain evidence="2">ATCC PRA-260 / SAW760</strain>
    </source>
</reference>
<gene>
    <name evidence="1" type="ORF">EDI_198220</name>
</gene>
<dbReference type="RefSeq" id="XP_001738755.1">
    <property type="nucleotide sequence ID" value="XM_001738703.1"/>
</dbReference>
<dbReference type="EMBL" id="DS549773">
    <property type="protein sequence ID" value="EDR24901.1"/>
    <property type="molecule type" value="Genomic_DNA"/>
</dbReference>
<dbReference type="KEGG" id="edi:EDI_198220"/>
<evidence type="ECO:0000313" key="1">
    <source>
        <dbReference type="EMBL" id="EDR24901.1"/>
    </source>
</evidence>
<dbReference type="Proteomes" id="UP000008076">
    <property type="component" value="Unassembled WGS sequence"/>
</dbReference>
<name>B0EKP4_ENTDS</name>
<sequence>MIEKIMEDHELRICDLETNLEMVLTKNKTIQEISKVIHVHEIEIDNNALDIEVQRYLIEKIMKKKMDNNTTNEEIVKEMIQEEFKKKYLQKRKDEIEKSKNENINKTKDAPTKQTDYILTKQTSNTIINNLMNNTTVSPDELFNPTTQIKEIEEGLEEK</sequence>
<dbReference type="AlphaFoldDB" id="B0EKP4"/>
<organism evidence="2">
    <name type="scientific">Entamoeba dispar (strain ATCC PRA-260 / SAW760)</name>
    <dbReference type="NCBI Taxonomy" id="370354"/>
    <lineage>
        <taxon>Eukaryota</taxon>
        <taxon>Amoebozoa</taxon>
        <taxon>Evosea</taxon>
        <taxon>Archamoebae</taxon>
        <taxon>Mastigamoebida</taxon>
        <taxon>Entamoebidae</taxon>
        <taxon>Entamoeba</taxon>
    </lineage>
</organism>